<dbReference type="InterPro" id="IPR027417">
    <property type="entry name" value="P-loop_NTPase"/>
</dbReference>
<gene>
    <name evidence="1" type="ORF">D7147_22610</name>
</gene>
<proteinExistence type="predicted"/>
<organism evidence="1 2">
    <name type="scientific">Micromonospora musae</name>
    <dbReference type="NCBI Taxonomy" id="1894970"/>
    <lineage>
        <taxon>Bacteria</taxon>
        <taxon>Bacillati</taxon>
        <taxon>Actinomycetota</taxon>
        <taxon>Actinomycetes</taxon>
        <taxon>Micromonosporales</taxon>
        <taxon>Micromonosporaceae</taxon>
        <taxon>Micromonospora</taxon>
    </lineage>
</organism>
<comment type="caution">
    <text evidence="1">The sequence shown here is derived from an EMBL/GenBank/DDBJ whole genome shotgun (WGS) entry which is preliminary data.</text>
</comment>
<dbReference type="Proteomes" id="UP000271548">
    <property type="component" value="Unassembled WGS sequence"/>
</dbReference>
<name>A0ABX9R0P3_9ACTN</name>
<keyword evidence="2" id="KW-1185">Reference proteome</keyword>
<evidence type="ECO:0000313" key="2">
    <source>
        <dbReference type="Proteomes" id="UP000271548"/>
    </source>
</evidence>
<protein>
    <submittedName>
        <fullName evidence="1">Uncharacterized protein</fullName>
    </submittedName>
</protein>
<evidence type="ECO:0000313" key="1">
    <source>
        <dbReference type="EMBL" id="RKN16560.1"/>
    </source>
</evidence>
<reference evidence="1 2" key="1">
    <citation type="submission" date="2018-09" db="EMBL/GenBank/DDBJ databases">
        <title>Micromonospora sp. nov. MS1-9, isolated from a root of Musa sp.</title>
        <authorList>
            <person name="Kuncharoen N."/>
            <person name="Kudo T."/>
            <person name="Ohkuma M."/>
            <person name="Yuki M."/>
            <person name="Tanasupawat S."/>
        </authorList>
    </citation>
    <scope>NUCLEOTIDE SEQUENCE [LARGE SCALE GENOMIC DNA]</scope>
    <source>
        <strain evidence="1 2">NGC1-4</strain>
    </source>
</reference>
<accession>A0ABX9R0P3</accession>
<dbReference type="EMBL" id="RAZS01000008">
    <property type="protein sequence ID" value="RKN16560.1"/>
    <property type="molecule type" value="Genomic_DNA"/>
</dbReference>
<sequence>MLATLLAATQLDVQLRPQGLSLPWFACKDVLVSLAEAEYVAIAVEAIRRSVGFRMGEAHLATALAMVDEAEGRRARRARKSIATLRPLVGNADPITYYHNEELSLTAAIPAFRFALAGRPVHVVFHADDDSRRMHGVYEKIAEELHLVDGIGLLTDPAPRDRTVDTVAQREELDRRVSDLLGNYDRPFTVGGFTRFRYALSLGLRRPPKDCVAILRVPDARKSFAHWGYKRLTAL</sequence>
<dbReference type="Gene3D" id="3.40.50.300">
    <property type="entry name" value="P-loop containing nucleotide triphosphate hydrolases"/>
    <property type="match status" value="1"/>
</dbReference>